<feature type="compositionally biased region" description="Polar residues" evidence="2">
    <location>
        <begin position="476"/>
        <end position="487"/>
    </location>
</feature>
<comment type="caution">
    <text evidence="3">The sequence shown here is derived from an EMBL/GenBank/DDBJ whole genome shotgun (WGS) entry which is preliminary data.</text>
</comment>
<dbReference type="Proteomes" id="UP000054053">
    <property type="component" value="Unassembled WGS sequence"/>
</dbReference>
<organism evidence="3 4">
    <name type="scientific">Ustilaginoidea virens</name>
    <name type="common">Rice false smut fungus</name>
    <name type="synonym">Villosiclava virens</name>
    <dbReference type="NCBI Taxonomy" id="1159556"/>
    <lineage>
        <taxon>Eukaryota</taxon>
        <taxon>Fungi</taxon>
        <taxon>Dikarya</taxon>
        <taxon>Ascomycota</taxon>
        <taxon>Pezizomycotina</taxon>
        <taxon>Sordariomycetes</taxon>
        <taxon>Hypocreomycetidae</taxon>
        <taxon>Hypocreales</taxon>
        <taxon>Clavicipitaceae</taxon>
        <taxon>Ustilaginoidea</taxon>
    </lineage>
</organism>
<feature type="compositionally biased region" description="Low complexity" evidence="2">
    <location>
        <begin position="312"/>
        <end position="325"/>
    </location>
</feature>
<feature type="compositionally biased region" description="Polar residues" evidence="2">
    <location>
        <begin position="338"/>
        <end position="347"/>
    </location>
</feature>
<feature type="compositionally biased region" description="Polar residues" evidence="2">
    <location>
        <begin position="547"/>
        <end position="556"/>
    </location>
</feature>
<accession>A0A1B5L5R6</accession>
<evidence type="ECO:0000313" key="3">
    <source>
        <dbReference type="EMBL" id="GAO18877.1"/>
    </source>
</evidence>
<feature type="region of interest" description="Disordered" evidence="2">
    <location>
        <begin position="474"/>
        <end position="556"/>
    </location>
</feature>
<feature type="region of interest" description="Disordered" evidence="2">
    <location>
        <begin position="397"/>
        <end position="457"/>
    </location>
</feature>
<evidence type="ECO:0000256" key="1">
    <source>
        <dbReference type="SAM" id="Coils"/>
    </source>
</evidence>
<evidence type="ECO:0000313" key="4">
    <source>
        <dbReference type="Proteomes" id="UP000054053"/>
    </source>
</evidence>
<feature type="compositionally biased region" description="Basic and acidic residues" evidence="2">
    <location>
        <begin position="437"/>
        <end position="450"/>
    </location>
</feature>
<evidence type="ECO:0000256" key="2">
    <source>
        <dbReference type="SAM" id="MobiDB-lite"/>
    </source>
</evidence>
<sequence>MDAGGLAQMSSNSFTPAHGLSMPTSGLASRRGGQTIKPLSFDAAKQNNVSRDGSAPTPRTSRSHLLAGLRTAPKSAAAATFGPGPLSPTVNATPQQYAQHGMVANLYGYGQDNAYSAAPKTAFPQYGAQQSYANMMNNAQYTVDQVLAPPELAMDDQAQEHMDPSLYAQLVATNMYLAQQQQRLQQQLRSVQAAAQQFQQLNMSNSQLTQQQMTLYEQQQQLRNMQQQVGMQAAMNQGQQIYYSPVTGQYYVDTSSANAAQVNSHYAEQPLSPTYINGFQQQQQQQQQQQVFQQKQKQKQQKQKQQQQQQQQQQEAQQKNQQAQQGTPRVQVSPPPESSQTSFQTSPPKRHESPSEVTPLPPPSANAFRRGHKKASSLAPVNAALAAASAVGEAPKSSAAKTAASFPLTPLTGGYGPGQARAGEHPVRQPRGPPSLDELKSKPTARHEGSKNFAARTRRSAVYNLVRAGLERRKGTCSSTGSMSPVSETAEESGSPVTDNDSDSGRSGSGSLVGEEECSSSRTSASGSWGAIGSDRPSSRQKARCSVDSTGCTSAGEVESSSFANAFKNGAIRTAKAQELADSQRKAPRLVLTSIEKRRAAPIV</sequence>
<feature type="region of interest" description="Disordered" evidence="2">
    <location>
        <begin position="1"/>
        <end position="61"/>
    </location>
</feature>
<feature type="compositionally biased region" description="Low complexity" evidence="2">
    <location>
        <begin position="397"/>
        <end position="412"/>
    </location>
</feature>
<dbReference type="AlphaFoldDB" id="A0A1B5L5R6"/>
<keyword evidence="1" id="KW-0175">Coiled coil</keyword>
<name>A0A1B5L5R6_USTVR</name>
<proteinExistence type="predicted"/>
<feature type="coiled-coil region" evidence="1">
    <location>
        <begin position="177"/>
        <end position="228"/>
    </location>
</feature>
<feature type="region of interest" description="Disordered" evidence="2">
    <location>
        <begin position="312"/>
        <end position="374"/>
    </location>
</feature>
<reference evidence="4" key="1">
    <citation type="journal article" date="2016" name="Genome Announc.">
        <title>Genome sequence of Ustilaginoidea virens IPU010, a rice pathogenic fungus causing false smut.</title>
        <authorList>
            <person name="Kumagai T."/>
            <person name="Ishii T."/>
            <person name="Terai G."/>
            <person name="Umemura M."/>
            <person name="Machida M."/>
            <person name="Asai K."/>
        </authorList>
    </citation>
    <scope>NUCLEOTIDE SEQUENCE [LARGE SCALE GENOMIC DNA]</scope>
    <source>
        <strain evidence="4">IPU010</strain>
    </source>
</reference>
<gene>
    <name evidence="3" type="ORF">UVI_02045950</name>
</gene>
<protein>
    <submittedName>
        <fullName evidence="3">Uncharacterized protein</fullName>
    </submittedName>
</protein>
<dbReference type="EMBL" id="BBTG02000029">
    <property type="protein sequence ID" value="GAO18877.1"/>
    <property type="molecule type" value="Genomic_DNA"/>
</dbReference>